<evidence type="ECO:0000256" key="4">
    <source>
        <dbReference type="ARBA" id="ARBA00022806"/>
    </source>
</evidence>
<feature type="domain" description="DNA2/NAM7 helicase helicase" evidence="7">
    <location>
        <begin position="323"/>
        <end position="396"/>
    </location>
</feature>
<dbReference type="EMBL" id="BJNW01000019">
    <property type="protein sequence ID" value="GEC99897.1"/>
    <property type="molecule type" value="Genomic_DNA"/>
</dbReference>
<keyword evidence="10" id="KW-1185">Reference proteome</keyword>
<comment type="caution">
    <text evidence="9">The sequence shown here is derived from an EMBL/GenBank/DDBJ whole genome shotgun (WGS) entry which is preliminary data.</text>
</comment>
<comment type="similarity">
    <text evidence="1">Belongs to the DNA2/NAM7 helicase family.</text>
</comment>
<gene>
    <name evidence="9" type="ORF">KVA01_20520</name>
</gene>
<feature type="compositionally biased region" description="Low complexity" evidence="6">
    <location>
        <begin position="102"/>
        <end position="120"/>
    </location>
</feature>
<sequence length="1134" mass="120321">MVDTLAVTDYLARVVRRGRLDEVEFKDSPYVAATEGEVRGGSLTREHADALFSAHDAAAGRRGRGAAPSSSATTATAWASAASAAPATANAVAETRPERSEAGAAASPTDGSTGGASDDAGSWDDDGPPLSVVIAPISLELRDGGHTGLLLLEAQLFRDGRLVPILETASSPWIPSERLSSPMVGDREVMVGELSQFWAYSRRELGAEISRAASMADALDLARGLFEDVAGESVEEFAAHQPGTSRVEHELCFVRELDRVNAVGGLLDVYDHVATHGAPPLLDRLCQGWRGARISERAIHEGDGLAETMTLSCGSMSDGFPLTPSQRRAVHAFLSGTDGDVTAVSGPPGTGKTTMLQAVVANMLTRRALDGEDAPVIVGTSTNNQAVTNIISSFSSVTKNEPGTLDLRWLPGVENGRAAPDTPLRSLAVYCPASSRLAEARARYLVEQTNKSGTYTDFSDPGYLEDAKTAFVMRASAYFGHAHDIAGIQGWISDALAEVDALRTALIEEMSRHGASSRYAALCARAEASPHLAEVAGVAALAACTDLPELDAALDTTLRYAEFWLAVHYYESRWLLTEDFVAPEDRFKNTARVMSTYWPQAAALTPCFVMTAYQVPRYFSLWTKNGEPAAFDTGRIDLLIVDEAGQVDTPIGLPAFALASRALVVGDEKQLAPVWSIDEETDREVAAGAGISAAEWTEDLKVRGLTCSPHSSLMRAASHASLWCYDDGAPGLFLSEHFRCHPDIIGYCNDLLYHGLLEPKRPASASRIEGPAFLFTEVPGSHDVTHGSSRQNQAEAEFVARWLVTTYGHLRDLYITREPDPEKAPAEDELIAVVTPFSAQARLITRELRRAASSSEAPADLPARFAEKITVGTAHRLQGAERPVVLFSAVYGQNSGRAGFIDANPELMNVAVSRAKDLFIVCAAANRWDNGPVFEAMTPVAHRSDARFGAAEEPSSQTSDVPDALLAGTAGALDAAQVPDAAPAPESQSSPGADVPPGAGAVPDPGATPGTDSGDVGPGTTAPDVVAGPALGAGADDGPPSTPLTLTALLAQWREHGMLTEHDAALATSAWNLRLAEAGVLEGETGAWEPTALAGRLGVLTEQRRGAKGQEYTAIMYTPRMRMLLEELYREGLL</sequence>
<evidence type="ECO:0000256" key="2">
    <source>
        <dbReference type="ARBA" id="ARBA00022741"/>
    </source>
</evidence>
<dbReference type="GO" id="GO:0016787">
    <property type="term" value="F:hydrolase activity"/>
    <property type="evidence" value="ECO:0007669"/>
    <property type="project" value="UniProtKB-KW"/>
</dbReference>
<evidence type="ECO:0000313" key="9">
    <source>
        <dbReference type="EMBL" id="GEC99897.1"/>
    </source>
</evidence>
<dbReference type="InterPro" id="IPR047187">
    <property type="entry name" value="SF1_C_Upf1"/>
</dbReference>
<dbReference type="InterPro" id="IPR050534">
    <property type="entry name" value="Coronavir_polyprotein_1ab"/>
</dbReference>
<evidence type="ECO:0000313" key="10">
    <source>
        <dbReference type="Proteomes" id="UP000315730"/>
    </source>
</evidence>
<dbReference type="PANTHER" id="PTHR43788:SF8">
    <property type="entry name" value="DNA-BINDING PROTEIN SMUBP-2"/>
    <property type="match status" value="1"/>
</dbReference>
<dbReference type="PANTHER" id="PTHR43788">
    <property type="entry name" value="DNA2/NAM7 HELICASE FAMILY MEMBER"/>
    <property type="match status" value="1"/>
</dbReference>
<feature type="compositionally biased region" description="Low complexity" evidence="6">
    <location>
        <begin position="1022"/>
        <end position="1040"/>
    </location>
</feature>
<organism evidence="9 10">
    <name type="scientific">Kocuria varians</name>
    <name type="common">Micrococcus varians</name>
    <dbReference type="NCBI Taxonomy" id="1272"/>
    <lineage>
        <taxon>Bacteria</taxon>
        <taxon>Bacillati</taxon>
        <taxon>Actinomycetota</taxon>
        <taxon>Actinomycetes</taxon>
        <taxon>Micrococcales</taxon>
        <taxon>Micrococcaceae</taxon>
        <taxon>Kocuria</taxon>
    </lineage>
</organism>
<dbReference type="Proteomes" id="UP000315730">
    <property type="component" value="Unassembled WGS sequence"/>
</dbReference>
<dbReference type="Pfam" id="PF13087">
    <property type="entry name" value="AAA_12"/>
    <property type="match status" value="1"/>
</dbReference>
<dbReference type="Pfam" id="PF13086">
    <property type="entry name" value="AAA_11"/>
    <property type="match status" value="1"/>
</dbReference>
<evidence type="ECO:0000256" key="6">
    <source>
        <dbReference type="SAM" id="MobiDB-lite"/>
    </source>
</evidence>
<dbReference type="GO" id="GO:0003678">
    <property type="term" value="F:DNA helicase activity"/>
    <property type="evidence" value="ECO:0007669"/>
    <property type="project" value="UniProtKB-ARBA"/>
</dbReference>
<dbReference type="CDD" id="cd18808">
    <property type="entry name" value="SF1_C_Upf1"/>
    <property type="match status" value="1"/>
</dbReference>
<keyword evidence="3" id="KW-0378">Hydrolase</keyword>
<feature type="region of interest" description="Disordered" evidence="6">
    <location>
        <begin position="88"/>
        <end position="127"/>
    </location>
</feature>
<keyword evidence="2" id="KW-0547">Nucleotide-binding</keyword>
<dbReference type="InterPro" id="IPR027417">
    <property type="entry name" value="P-loop_NTPase"/>
</dbReference>
<accession>A0A4Y4D9D5</accession>
<dbReference type="AlphaFoldDB" id="A0A4Y4D9D5"/>
<dbReference type="Gene3D" id="3.40.50.300">
    <property type="entry name" value="P-loop containing nucleotide triphosphate hydrolases"/>
    <property type="match status" value="3"/>
</dbReference>
<dbReference type="STRING" id="1272.GCA_900014985_01220"/>
<dbReference type="InterPro" id="IPR041677">
    <property type="entry name" value="DNA2/NAM7_AAA_11"/>
</dbReference>
<reference evidence="9 10" key="1">
    <citation type="submission" date="2019-06" db="EMBL/GenBank/DDBJ databases">
        <title>Whole genome shotgun sequence of Kocuria varians NBRC 15358.</title>
        <authorList>
            <person name="Hosoyama A."/>
            <person name="Uohara A."/>
            <person name="Ohji S."/>
            <person name="Ichikawa N."/>
        </authorList>
    </citation>
    <scope>NUCLEOTIDE SEQUENCE [LARGE SCALE GENOMIC DNA]</scope>
    <source>
        <strain evidence="9 10">NBRC 15358</strain>
    </source>
</reference>
<evidence type="ECO:0000256" key="3">
    <source>
        <dbReference type="ARBA" id="ARBA00022801"/>
    </source>
</evidence>
<dbReference type="GO" id="GO:0005524">
    <property type="term" value="F:ATP binding"/>
    <property type="evidence" value="ECO:0007669"/>
    <property type="project" value="UniProtKB-KW"/>
</dbReference>
<evidence type="ECO:0000256" key="5">
    <source>
        <dbReference type="ARBA" id="ARBA00022840"/>
    </source>
</evidence>
<evidence type="ECO:0000259" key="7">
    <source>
        <dbReference type="Pfam" id="PF13086"/>
    </source>
</evidence>
<keyword evidence="5" id="KW-0067">ATP-binding</keyword>
<protein>
    <recommendedName>
        <fullName evidence="11">DNA helicase</fullName>
    </recommendedName>
</protein>
<dbReference type="SUPFAM" id="SSF52540">
    <property type="entry name" value="P-loop containing nucleoside triphosphate hydrolases"/>
    <property type="match status" value="1"/>
</dbReference>
<evidence type="ECO:0000256" key="1">
    <source>
        <dbReference type="ARBA" id="ARBA00007913"/>
    </source>
</evidence>
<evidence type="ECO:0000259" key="8">
    <source>
        <dbReference type="Pfam" id="PF13087"/>
    </source>
</evidence>
<keyword evidence="4" id="KW-0347">Helicase</keyword>
<evidence type="ECO:0008006" key="11">
    <source>
        <dbReference type="Google" id="ProtNLM"/>
    </source>
</evidence>
<dbReference type="InterPro" id="IPR041679">
    <property type="entry name" value="DNA2/NAM7-like_C"/>
</dbReference>
<name>A0A4Y4D9D5_KOCVA</name>
<feature type="compositionally biased region" description="Low complexity" evidence="6">
    <location>
        <begin position="979"/>
        <end position="1011"/>
    </location>
</feature>
<proteinExistence type="inferred from homology"/>
<feature type="region of interest" description="Disordered" evidence="6">
    <location>
        <begin position="979"/>
        <end position="1040"/>
    </location>
</feature>
<feature type="domain" description="DNA2/NAM7 helicase-like C-terminal" evidence="8">
    <location>
        <begin position="730"/>
        <end position="923"/>
    </location>
</feature>